<dbReference type="InterPro" id="IPR029058">
    <property type="entry name" value="AB_hydrolase_fold"/>
</dbReference>
<evidence type="ECO:0000256" key="3">
    <source>
        <dbReference type="PROSITE-ProRule" id="PRU10038"/>
    </source>
</evidence>
<dbReference type="InterPro" id="IPR050300">
    <property type="entry name" value="GDXG_lipolytic_enzyme"/>
</dbReference>
<evidence type="ECO:0000313" key="7">
    <source>
        <dbReference type="Proteomes" id="UP001529338"/>
    </source>
</evidence>
<dbReference type="PROSITE" id="PS01174">
    <property type="entry name" value="LIPASE_GDXG_SER"/>
    <property type="match status" value="1"/>
</dbReference>
<reference evidence="6 7" key="1">
    <citation type="submission" date="2023-06" db="EMBL/GenBank/DDBJ databases">
        <title>Cellulomonas sp. MW4 Whole genome sequence.</title>
        <authorList>
            <person name="Park S."/>
        </authorList>
    </citation>
    <scope>NUCLEOTIDE SEQUENCE [LARGE SCALE GENOMIC DNA]</scope>
    <source>
        <strain evidence="6 7">MW4</strain>
    </source>
</reference>
<dbReference type="Pfam" id="PF07859">
    <property type="entry name" value="Abhydrolase_3"/>
    <property type="match status" value="1"/>
</dbReference>
<feature type="region of interest" description="Disordered" evidence="4">
    <location>
        <begin position="54"/>
        <end position="73"/>
    </location>
</feature>
<dbReference type="GO" id="GO:0016787">
    <property type="term" value="F:hydrolase activity"/>
    <property type="evidence" value="ECO:0007669"/>
    <property type="project" value="UniProtKB-KW"/>
</dbReference>
<dbReference type="PANTHER" id="PTHR48081:SF6">
    <property type="entry name" value="PEPTIDASE S9 PROLYL OLIGOPEPTIDASE CATALYTIC DOMAIN-CONTAINING PROTEIN"/>
    <property type="match status" value="1"/>
</dbReference>
<keyword evidence="7" id="KW-1185">Reference proteome</keyword>
<dbReference type="Proteomes" id="UP001529338">
    <property type="component" value="Unassembled WGS sequence"/>
</dbReference>
<dbReference type="InterPro" id="IPR013094">
    <property type="entry name" value="AB_hydrolase_3"/>
</dbReference>
<protein>
    <submittedName>
        <fullName evidence="6">Alpha/beta hydrolase</fullName>
    </submittedName>
</protein>
<name>A0ABT7SJB6_9CELL</name>
<gene>
    <name evidence="6" type="ORF">QRT04_15150</name>
</gene>
<dbReference type="InterPro" id="IPR033140">
    <property type="entry name" value="Lipase_GDXG_put_SER_AS"/>
</dbReference>
<sequence length="342" mass="36174">MSNDSTTGDATPRPGWRGRTAFALLRASLLVSPRPAALAIRTVFARTGAQTARVLDRHAPSGTRTERDRRYGEGPDALLDVHRPADAEGPLPLLVWVHGGAFVGGTKDELAGWFRLLASHGYVVAAPRYSLAPGHRYPTPVRQVAAAVRHLCAHADELGIDPARVVLAGDSAGAHIAAQLAAVVTTPGYGDQLAVAAPLTADALRGVVLACGPYDARLAGTASSPAGALLIKATLWAYTGRRDFLEHPAARTFSVPDHVTPRFPATLLTVGNADPLAAHTTALLAALDREGVDVRTLLWPPDHRPALGHEYQFALDTDEAQAFLARLLEFLGDGLGDLRARP</sequence>
<evidence type="ECO:0000259" key="5">
    <source>
        <dbReference type="Pfam" id="PF07859"/>
    </source>
</evidence>
<accession>A0ABT7SJB6</accession>
<comment type="similarity">
    <text evidence="1">Belongs to the 'GDXG' lipolytic enzyme family.</text>
</comment>
<dbReference type="RefSeq" id="WP_289456406.1">
    <property type="nucleotide sequence ID" value="NZ_JAUCGQ010000003.1"/>
</dbReference>
<feature type="active site" evidence="3">
    <location>
        <position position="171"/>
    </location>
</feature>
<evidence type="ECO:0000256" key="1">
    <source>
        <dbReference type="ARBA" id="ARBA00010515"/>
    </source>
</evidence>
<feature type="domain" description="Alpha/beta hydrolase fold-3" evidence="5">
    <location>
        <begin position="94"/>
        <end position="300"/>
    </location>
</feature>
<dbReference type="EMBL" id="JAUCGQ010000003">
    <property type="protein sequence ID" value="MDM7856273.1"/>
    <property type="molecule type" value="Genomic_DNA"/>
</dbReference>
<evidence type="ECO:0000256" key="4">
    <source>
        <dbReference type="SAM" id="MobiDB-lite"/>
    </source>
</evidence>
<dbReference type="SUPFAM" id="SSF53474">
    <property type="entry name" value="alpha/beta-Hydrolases"/>
    <property type="match status" value="1"/>
</dbReference>
<evidence type="ECO:0000313" key="6">
    <source>
        <dbReference type="EMBL" id="MDM7856273.1"/>
    </source>
</evidence>
<keyword evidence="2 6" id="KW-0378">Hydrolase</keyword>
<proteinExistence type="inferred from homology"/>
<organism evidence="6 7">
    <name type="scientific">Cellulomonas alba</name>
    <dbReference type="NCBI Taxonomy" id="3053467"/>
    <lineage>
        <taxon>Bacteria</taxon>
        <taxon>Bacillati</taxon>
        <taxon>Actinomycetota</taxon>
        <taxon>Actinomycetes</taxon>
        <taxon>Micrococcales</taxon>
        <taxon>Cellulomonadaceae</taxon>
        <taxon>Cellulomonas</taxon>
    </lineage>
</organism>
<dbReference type="Gene3D" id="3.40.50.1820">
    <property type="entry name" value="alpha/beta hydrolase"/>
    <property type="match status" value="1"/>
</dbReference>
<dbReference type="PANTHER" id="PTHR48081">
    <property type="entry name" value="AB HYDROLASE SUPERFAMILY PROTEIN C4A8.06C"/>
    <property type="match status" value="1"/>
</dbReference>
<comment type="caution">
    <text evidence="6">The sequence shown here is derived from an EMBL/GenBank/DDBJ whole genome shotgun (WGS) entry which is preliminary data.</text>
</comment>
<evidence type="ECO:0000256" key="2">
    <source>
        <dbReference type="ARBA" id="ARBA00022801"/>
    </source>
</evidence>